<dbReference type="Proteomes" id="UP000800094">
    <property type="component" value="Unassembled WGS sequence"/>
</dbReference>
<evidence type="ECO:0000313" key="1">
    <source>
        <dbReference type="EMBL" id="KAF2251599.1"/>
    </source>
</evidence>
<protein>
    <submittedName>
        <fullName evidence="1">Uncharacterized protein</fullName>
    </submittedName>
</protein>
<evidence type="ECO:0000313" key="2">
    <source>
        <dbReference type="Proteomes" id="UP000800094"/>
    </source>
</evidence>
<keyword evidence="2" id="KW-1185">Reference proteome</keyword>
<accession>A0A6A6IMY0</accession>
<sequence length="169" mass="19182">MFFIPSPSDNPSSWNHEMRILGLGLRTPPLGINIKQTGATSGPSGWRNIGLEARLLRWRPSSRELYSRNTWIDHALSSLAFQKTPVSVAKEIAVRAEQYMRGGAMFQRRVRLLARCLRKMIGSSDDESTGCFLVPQKWMADLEVWVLDVSNWDVIGETHPWRNNSWGGV</sequence>
<organism evidence="1 2">
    <name type="scientific">Trematosphaeria pertusa</name>
    <dbReference type="NCBI Taxonomy" id="390896"/>
    <lineage>
        <taxon>Eukaryota</taxon>
        <taxon>Fungi</taxon>
        <taxon>Dikarya</taxon>
        <taxon>Ascomycota</taxon>
        <taxon>Pezizomycotina</taxon>
        <taxon>Dothideomycetes</taxon>
        <taxon>Pleosporomycetidae</taxon>
        <taxon>Pleosporales</taxon>
        <taxon>Massarineae</taxon>
        <taxon>Trematosphaeriaceae</taxon>
        <taxon>Trematosphaeria</taxon>
    </lineage>
</organism>
<dbReference type="EMBL" id="ML987192">
    <property type="protein sequence ID" value="KAF2251599.1"/>
    <property type="molecule type" value="Genomic_DNA"/>
</dbReference>
<dbReference type="AlphaFoldDB" id="A0A6A6IMY0"/>
<gene>
    <name evidence="1" type="ORF">BU26DRAFT_240200</name>
</gene>
<reference evidence="1" key="1">
    <citation type="journal article" date="2020" name="Stud. Mycol.">
        <title>101 Dothideomycetes genomes: a test case for predicting lifestyles and emergence of pathogens.</title>
        <authorList>
            <person name="Haridas S."/>
            <person name="Albert R."/>
            <person name="Binder M."/>
            <person name="Bloem J."/>
            <person name="Labutti K."/>
            <person name="Salamov A."/>
            <person name="Andreopoulos B."/>
            <person name="Baker S."/>
            <person name="Barry K."/>
            <person name="Bills G."/>
            <person name="Bluhm B."/>
            <person name="Cannon C."/>
            <person name="Castanera R."/>
            <person name="Culley D."/>
            <person name="Daum C."/>
            <person name="Ezra D."/>
            <person name="Gonzalez J."/>
            <person name="Henrissat B."/>
            <person name="Kuo A."/>
            <person name="Liang C."/>
            <person name="Lipzen A."/>
            <person name="Lutzoni F."/>
            <person name="Magnuson J."/>
            <person name="Mondo S."/>
            <person name="Nolan M."/>
            <person name="Ohm R."/>
            <person name="Pangilinan J."/>
            <person name="Park H.-J."/>
            <person name="Ramirez L."/>
            <person name="Alfaro M."/>
            <person name="Sun H."/>
            <person name="Tritt A."/>
            <person name="Yoshinaga Y."/>
            <person name="Zwiers L.-H."/>
            <person name="Turgeon B."/>
            <person name="Goodwin S."/>
            <person name="Spatafora J."/>
            <person name="Crous P."/>
            <person name="Grigoriev I."/>
        </authorList>
    </citation>
    <scope>NUCLEOTIDE SEQUENCE</scope>
    <source>
        <strain evidence="1">CBS 122368</strain>
    </source>
</reference>
<proteinExistence type="predicted"/>
<name>A0A6A6IMY0_9PLEO</name>
<dbReference type="RefSeq" id="XP_033686603.1">
    <property type="nucleotide sequence ID" value="XM_033821000.1"/>
</dbReference>
<dbReference type="GeneID" id="54574330"/>